<dbReference type="InterPro" id="IPR021961">
    <property type="entry name" value="McrB_DNA-bd"/>
</dbReference>
<dbReference type="SMART" id="SM00382">
    <property type="entry name" value="AAA"/>
    <property type="match status" value="1"/>
</dbReference>
<dbReference type="SUPFAM" id="SSF52540">
    <property type="entry name" value="P-loop containing nucleoside triphosphate hydrolases"/>
    <property type="match status" value="1"/>
</dbReference>
<sequence length="546" mass="62129">MSLSTTIKEIENTYFKEKETGLFKGTPVGELVRHKIVEELQSIEEIKDYKIKGSIGNISFATIPWVAIMNEEITTSTSKGIFIIFLFSSDEKRVYLTLNQGADNFKGKRLKDEEKVKISQSIYGTLDSPKSKPININLNSNKKLPKNYEITVISGYEYHIDQMPDTSTIENDISNLVDDYEQLTAKYKQLGNNLDQFYEYCIGDDLTEENSAQFNNNMNVEEGTENAGYIYDNDMGGENEIDPFLESEIVRTLTEKLINSKNIILRGAPGTGKSYLAKAIASNIIGVSKKNLESSERFEFVQFHPNYDYTDFVEGIRPVIGANDTMGFKLEPGIFKVFCEKAKNAQNDNGAESGRNADQKFVFVIDEINRGEISKIFGELFFSIDPSYRGITGAVKTQYANMKPGNGKFYIPDNVYIIGTMNDIDRSVDTFDFAMRRRFRFIEIKANENTDMLDALGNNKDEAIQRMTQLNNAISQVEDLNSHYHIGASYFLKLKDINYEALWEDYLEPLLADYVKGMFNEEEMMESFKLAYNHSALELGSEDEID</sequence>
<dbReference type="Pfam" id="PF07728">
    <property type="entry name" value="AAA_5"/>
    <property type="match status" value="1"/>
</dbReference>
<organism evidence="3 4">
    <name type="scientific">Staphylococcus auricularis</name>
    <dbReference type="NCBI Taxonomy" id="29379"/>
    <lineage>
        <taxon>Bacteria</taxon>
        <taxon>Bacillati</taxon>
        <taxon>Bacillota</taxon>
        <taxon>Bacilli</taxon>
        <taxon>Bacillales</taxon>
        <taxon>Staphylococcaceae</taxon>
        <taxon>Staphylococcus</taxon>
    </lineage>
</organism>
<dbReference type="Pfam" id="PF12102">
    <property type="entry name" value="MrcB_N"/>
    <property type="match status" value="1"/>
</dbReference>
<dbReference type="PANTHER" id="PTHR37291">
    <property type="entry name" value="5-METHYLCYTOSINE-SPECIFIC RESTRICTION ENZYME B"/>
    <property type="match status" value="1"/>
</dbReference>
<name>A0AAP8PN57_9STAP</name>
<dbReference type="Gene3D" id="3.40.50.300">
    <property type="entry name" value="P-loop containing nucleotide triphosphate hydrolases"/>
    <property type="match status" value="1"/>
</dbReference>
<keyword evidence="1" id="KW-0175">Coiled coil</keyword>
<protein>
    <submittedName>
        <fullName evidence="3">DUF3578 domain-containing protein</fullName>
    </submittedName>
</protein>
<evidence type="ECO:0000313" key="3">
    <source>
        <dbReference type="EMBL" id="PNZ66721.1"/>
    </source>
</evidence>
<proteinExistence type="predicted"/>
<dbReference type="InterPro" id="IPR011704">
    <property type="entry name" value="ATPase_dyneun-rel_AAA"/>
</dbReference>
<evidence type="ECO:0000313" key="4">
    <source>
        <dbReference type="Proteomes" id="UP000242470"/>
    </source>
</evidence>
<reference evidence="3 4" key="1">
    <citation type="submission" date="2017-08" db="EMBL/GenBank/DDBJ databases">
        <title>Draft genome sequences of 64 type strains of genus Staph aureus.</title>
        <authorList>
            <person name="Cole K."/>
            <person name="Golubchik T."/>
            <person name="Russell J."/>
            <person name="Foster D."/>
            <person name="Llewelyn M."/>
            <person name="Wilson D."/>
            <person name="Crook D."/>
            <person name="Paul J."/>
        </authorList>
    </citation>
    <scope>NUCLEOTIDE SEQUENCE [LARGE SCALE GENOMIC DNA]</scope>
    <source>
        <strain evidence="3 4">NCTC 12101</strain>
    </source>
</reference>
<gene>
    <name evidence="3" type="ORF">CD158_07850</name>
</gene>
<feature type="coiled-coil region" evidence="1">
    <location>
        <begin position="453"/>
        <end position="480"/>
    </location>
</feature>
<dbReference type="Proteomes" id="UP000242470">
    <property type="component" value="Unassembled WGS sequence"/>
</dbReference>
<dbReference type="GO" id="GO:0005524">
    <property type="term" value="F:ATP binding"/>
    <property type="evidence" value="ECO:0007669"/>
    <property type="project" value="InterPro"/>
</dbReference>
<dbReference type="InterPro" id="IPR003593">
    <property type="entry name" value="AAA+_ATPase"/>
</dbReference>
<dbReference type="AlphaFoldDB" id="A0AAP8PN57"/>
<dbReference type="InterPro" id="IPR052934">
    <property type="entry name" value="Methyl-DNA_Rec/Restrict_Enz"/>
</dbReference>
<feature type="domain" description="AAA+ ATPase" evidence="2">
    <location>
        <begin position="259"/>
        <end position="449"/>
    </location>
</feature>
<evidence type="ECO:0000256" key="1">
    <source>
        <dbReference type="SAM" id="Coils"/>
    </source>
</evidence>
<dbReference type="InterPro" id="IPR027417">
    <property type="entry name" value="P-loop_NTPase"/>
</dbReference>
<dbReference type="PANTHER" id="PTHR37291:SF1">
    <property type="entry name" value="TYPE IV METHYL-DIRECTED RESTRICTION ENZYME ECOKMCRB SUBUNIT"/>
    <property type="match status" value="1"/>
</dbReference>
<comment type="caution">
    <text evidence="3">The sequence shown here is derived from an EMBL/GenBank/DDBJ whole genome shotgun (WGS) entry which is preliminary data.</text>
</comment>
<evidence type="ECO:0000259" key="2">
    <source>
        <dbReference type="SMART" id="SM00382"/>
    </source>
</evidence>
<accession>A0AAP8PN57</accession>
<dbReference type="Gene3D" id="3.30.920.90">
    <property type="match status" value="1"/>
</dbReference>
<dbReference type="GO" id="GO:0016887">
    <property type="term" value="F:ATP hydrolysis activity"/>
    <property type="evidence" value="ECO:0007669"/>
    <property type="project" value="InterPro"/>
</dbReference>
<dbReference type="EMBL" id="PPQW01000052">
    <property type="protein sequence ID" value="PNZ66721.1"/>
    <property type="molecule type" value="Genomic_DNA"/>
</dbReference>